<proteinExistence type="predicted"/>
<dbReference type="CDD" id="cd04453">
    <property type="entry name" value="S1_RNase_E"/>
    <property type="match status" value="1"/>
</dbReference>
<evidence type="ECO:0000313" key="9">
    <source>
        <dbReference type="Proteomes" id="UP000030125"/>
    </source>
</evidence>
<reference evidence="8 10" key="2">
    <citation type="submission" date="2017-02" db="EMBL/GenBank/DDBJ databases">
        <authorList>
            <person name="Peterson S.W."/>
        </authorList>
    </citation>
    <scope>NUCLEOTIDE SEQUENCE [LARGE SCALE GENOMIC DNA]</scope>
    <source>
        <strain evidence="8 10">ATCC 700135</strain>
    </source>
</reference>
<keyword evidence="3" id="KW-0378">Hydrolase</keyword>
<dbReference type="NCBIfam" id="TIGR00757">
    <property type="entry name" value="RNaseEG"/>
    <property type="match status" value="1"/>
</dbReference>
<dbReference type="InterPro" id="IPR003029">
    <property type="entry name" value="S1_domain"/>
</dbReference>
<dbReference type="STRING" id="36874.HQ34_04400"/>
<evidence type="ECO:0000256" key="4">
    <source>
        <dbReference type="ARBA" id="ARBA00022842"/>
    </source>
</evidence>
<dbReference type="GO" id="GO:0006364">
    <property type="term" value="P:rRNA processing"/>
    <property type="evidence" value="ECO:0007669"/>
    <property type="project" value="TreeGrafter"/>
</dbReference>
<dbReference type="GO" id="GO:0016787">
    <property type="term" value="F:hydrolase activity"/>
    <property type="evidence" value="ECO:0007669"/>
    <property type="project" value="UniProtKB-KW"/>
</dbReference>
<dbReference type="Gene3D" id="2.40.50.140">
    <property type="entry name" value="Nucleic acid-binding proteins"/>
    <property type="match status" value="1"/>
</dbReference>
<dbReference type="RefSeq" id="WP_025837704.1">
    <property type="nucleotide sequence ID" value="NZ_FUWL01000005.1"/>
</dbReference>
<dbReference type="InterPro" id="IPR012340">
    <property type="entry name" value="NA-bd_OB-fold"/>
</dbReference>
<comment type="cofactor">
    <cofactor evidence="1">
        <name>Mg(2+)</name>
        <dbReference type="ChEBI" id="CHEBI:18420"/>
    </cofactor>
</comment>
<dbReference type="EMBL" id="FUWL01000005">
    <property type="protein sequence ID" value="SJZ42098.1"/>
    <property type="molecule type" value="Genomic_DNA"/>
</dbReference>
<dbReference type="GO" id="GO:0046872">
    <property type="term" value="F:metal ion binding"/>
    <property type="evidence" value="ECO:0007669"/>
    <property type="project" value="UniProtKB-KW"/>
</dbReference>
<keyword evidence="4" id="KW-0460">Magnesium</keyword>
<evidence type="ECO:0000313" key="8">
    <source>
        <dbReference type="EMBL" id="SJZ42098.1"/>
    </source>
</evidence>
<evidence type="ECO:0000256" key="5">
    <source>
        <dbReference type="ARBA" id="ARBA00022884"/>
    </source>
</evidence>
<evidence type="ECO:0000313" key="7">
    <source>
        <dbReference type="EMBL" id="KGN79039.1"/>
    </source>
</evidence>
<accession>A0A099WWU2</accession>
<dbReference type="Pfam" id="PF00575">
    <property type="entry name" value="S1"/>
    <property type="match status" value="1"/>
</dbReference>
<dbReference type="PANTHER" id="PTHR30001">
    <property type="entry name" value="RIBONUCLEASE"/>
    <property type="match status" value="1"/>
</dbReference>
<protein>
    <submittedName>
        <fullName evidence="7">Ribonuclease G</fullName>
    </submittedName>
</protein>
<evidence type="ECO:0000256" key="3">
    <source>
        <dbReference type="ARBA" id="ARBA00022801"/>
    </source>
</evidence>
<keyword evidence="2" id="KW-0479">Metal-binding</keyword>
<dbReference type="InterPro" id="IPR019307">
    <property type="entry name" value="RNA-bd_AU-1/RNase_E/G"/>
</dbReference>
<dbReference type="SMART" id="SM00316">
    <property type="entry name" value="S1"/>
    <property type="match status" value="1"/>
</dbReference>
<keyword evidence="5" id="KW-0694">RNA-binding</keyword>
<dbReference type="PROSITE" id="PS50126">
    <property type="entry name" value="S1"/>
    <property type="match status" value="1"/>
</dbReference>
<dbReference type="GO" id="GO:0004540">
    <property type="term" value="F:RNA nuclease activity"/>
    <property type="evidence" value="ECO:0007669"/>
    <property type="project" value="InterPro"/>
</dbReference>
<keyword evidence="9" id="KW-1185">Reference proteome</keyword>
<feature type="domain" description="S1 motif" evidence="6">
    <location>
        <begin position="39"/>
        <end position="116"/>
    </location>
</feature>
<dbReference type="GO" id="GO:0005737">
    <property type="term" value="C:cytoplasm"/>
    <property type="evidence" value="ECO:0007669"/>
    <property type="project" value="TreeGrafter"/>
</dbReference>
<dbReference type="InterPro" id="IPR004659">
    <property type="entry name" value="RNase_E/G"/>
</dbReference>
<dbReference type="eggNOG" id="COG1530">
    <property type="taxonomic scope" value="Bacteria"/>
</dbReference>
<dbReference type="Pfam" id="PF10150">
    <property type="entry name" value="RNase_E_G"/>
    <property type="match status" value="1"/>
</dbReference>
<dbReference type="Proteomes" id="UP000189956">
    <property type="component" value="Unassembled WGS sequence"/>
</dbReference>
<evidence type="ECO:0000256" key="2">
    <source>
        <dbReference type="ARBA" id="ARBA00022723"/>
    </source>
</evidence>
<sequence>MKSELIIDVQPKEVSIAVLEDKRLVELQQEKQNIEFSVGDIYLGKVKKIMPGLNAAFVDIGHKKEAFLHYRDLGSNFLSAQSFLESHAKYGKNFSPERVKLEKEIDKDGSIADRLKPGDEVLVEITKEAISTKGPRLSAELSFAGRYLVLLPFSDKVSVSNKIKKAEERNRLKQLILSIKPKNVTVIVRTSAEGVKVAELDHEIRMLVKRWNNTIANIAKKKTSRILYKESSRTLSLLRDTYSSTFTDIYINDKELAEETRDYIELIDPGKGSIVKLYKESSPIFDAFDVTKQIKHLFGKTVTYKSGAYLVIEQTEAMHVIDVNSGNRAKGSNQQEDTAIDVNLSAAEEIARQLRLRDIGGIIVVDFIDMSQAANRQKLFEKMNEYMKNDRAKHTVLPITKFGLMQITRQRVRQALAIETEETCPTCHGTGQVQPSLFFTDELEQKIRHLVEYEKIKKFALHVHPYVAAYIQKRKGLVGLGSSLYTKWRSKYGKGLTVIPDESLGMLSYEFYDGEHDSLSHFLEE</sequence>
<organism evidence="7 9">
    <name type="scientific">Porphyromonas cangingivalis</name>
    <dbReference type="NCBI Taxonomy" id="36874"/>
    <lineage>
        <taxon>Bacteria</taxon>
        <taxon>Pseudomonadati</taxon>
        <taxon>Bacteroidota</taxon>
        <taxon>Bacteroidia</taxon>
        <taxon>Bacteroidales</taxon>
        <taxon>Porphyromonadaceae</taxon>
        <taxon>Porphyromonas</taxon>
    </lineage>
</organism>
<dbReference type="Gene3D" id="3.40.1260.20">
    <property type="entry name" value="Ribonuclease E, catalytic domain"/>
    <property type="match status" value="1"/>
</dbReference>
<dbReference type="GO" id="GO:0003723">
    <property type="term" value="F:RNA binding"/>
    <property type="evidence" value="ECO:0007669"/>
    <property type="project" value="UniProtKB-KW"/>
</dbReference>
<dbReference type="SUPFAM" id="SSF50249">
    <property type="entry name" value="Nucleic acid-binding proteins"/>
    <property type="match status" value="1"/>
</dbReference>
<evidence type="ECO:0000259" key="6">
    <source>
        <dbReference type="PROSITE" id="PS50126"/>
    </source>
</evidence>
<evidence type="ECO:0000256" key="1">
    <source>
        <dbReference type="ARBA" id="ARBA00001946"/>
    </source>
</evidence>
<reference evidence="7 9" key="1">
    <citation type="submission" date="2014-08" db="EMBL/GenBank/DDBJ databases">
        <title>Porphyromonas cangingivalis strain:COT-109_OH1386 Genome sequencing.</title>
        <authorList>
            <person name="Wallis C."/>
            <person name="Deusch O."/>
            <person name="O'Flynn C."/>
            <person name="Davis I."/>
            <person name="Jospin G."/>
            <person name="Darling A.E."/>
            <person name="Coil D.A."/>
            <person name="Alexiev A."/>
            <person name="Horsfall A."/>
            <person name="Kirkwood N."/>
            <person name="Harris S."/>
            <person name="Eisen J.A."/>
        </authorList>
    </citation>
    <scope>NUCLEOTIDE SEQUENCE [LARGE SCALE GENOMIC DNA]</scope>
    <source>
        <strain evidence="9">COT-109 OH1386</strain>
        <strain evidence="7">COT-109_OH1386</strain>
    </source>
</reference>
<name>A0A099WWU2_PORCN</name>
<dbReference type="Proteomes" id="UP000030125">
    <property type="component" value="Unassembled WGS sequence"/>
</dbReference>
<evidence type="ECO:0000313" key="10">
    <source>
        <dbReference type="Proteomes" id="UP000189956"/>
    </source>
</evidence>
<gene>
    <name evidence="7" type="ORF">HQ35_08700</name>
    <name evidence="8" type="ORF">SAMN02745205_00740</name>
</gene>
<dbReference type="AlphaFoldDB" id="A0A099WWU2"/>
<dbReference type="EMBL" id="JQJD01000054">
    <property type="protein sequence ID" value="KGN79039.1"/>
    <property type="molecule type" value="Genomic_DNA"/>
</dbReference>
<dbReference type="PANTHER" id="PTHR30001:SF0">
    <property type="entry name" value="RIBONUCLEASE G"/>
    <property type="match status" value="1"/>
</dbReference>